<dbReference type="RefSeq" id="WP_188780757.1">
    <property type="nucleotide sequence ID" value="NZ_BMKQ01000001.1"/>
</dbReference>
<dbReference type="AlphaFoldDB" id="A0A917BT31"/>
<keyword evidence="2" id="KW-0812">Transmembrane</keyword>
<dbReference type="InterPro" id="IPR043777">
    <property type="entry name" value="DUF5719"/>
</dbReference>
<feature type="transmembrane region" description="Helical" evidence="2">
    <location>
        <begin position="24"/>
        <end position="43"/>
    </location>
</feature>
<proteinExistence type="predicted"/>
<keyword evidence="2" id="KW-0472">Membrane</keyword>
<evidence type="ECO:0000256" key="2">
    <source>
        <dbReference type="SAM" id="Phobius"/>
    </source>
</evidence>
<reference evidence="3" key="2">
    <citation type="submission" date="2020-09" db="EMBL/GenBank/DDBJ databases">
        <authorList>
            <person name="Sun Q."/>
            <person name="Zhou Y."/>
        </authorList>
    </citation>
    <scope>NUCLEOTIDE SEQUENCE</scope>
    <source>
        <strain evidence="3">CGMCC 1.16067</strain>
    </source>
</reference>
<keyword evidence="2" id="KW-1133">Transmembrane helix</keyword>
<gene>
    <name evidence="3" type="ORF">GCM10011519_32940</name>
</gene>
<evidence type="ECO:0000313" key="4">
    <source>
        <dbReference type="Proteomes" id="UP000649179"/>
    </source>
</evidence>
<evidence type="ECO:0000313" key="3">
    <source>
        <dbReference type="EMBL" id="GGF56392.1"/>
    </source>
</evidence>
<sequence>MTRAGGRRRADVPEPVETARRSRMLPVALVVLVLVVGVALWLAGRAGPVASPRGGESVVEPDQQQVVCPAGQRAGTSRVGLLPDADGDVTEGGETVDVRPGGVVSRDVPADQPEVLTATGGATRGLFATTEVGSSGLAGCVSPRASWWYAGAGGSPSHSSVLRLTNPGTGPAVLDVDVWGPDGEVPGPQLRGVSLKPGESRTLRLADLAPSPGSLAVHVDVSRGLVSSNLVDTVVPLTARSAGTEEDVPVARGPSRRVTVNGLGVPEGGVLAGDRLPASLQEGASVVLLNPGEGPVTARLRLSGSDGLSQPEGLSQTTVPPQSTVTVPLGSAVKSRAQALVVDADGPLVGGYQSPGARDLVHGVSGAGWEGPAAVALPGSGSARVELTARGGAAAVTLSSYDTRGQRLERRSVRVGARSTVSADVPAKAASVVVDSDGGVTGAVQVRRDAGTSLLRLVPLLEALRVPDVRPGG</sequence>
<accession>A0A917BT31</accession>
<evidence type="ECO:0000256" key="1">
    <source>
        <dbReference type="SAM" id="MobiDB-lite"/>
    </source>
</evidence>
<name>A0A917BT31_9ACTN</name>
<dbReference type="Proteomes" id="UP000649179">
    <property type="component" value="Unassembled WGS sequence"/>
</dbReference>
<feature type="region of interest" description="Disordered" evidence="1">
    <location>
        <begin position="77"/>
        <end position="108"/>
    </location>
</feature>
<dbReference type="EMBL" id="BMKQ01000001">
    <property type="protein sequence ID" value="GGF56392.1"/>
    <property type="molecule type" value="Genomic_DNA"/>
</dbReference>
<reference evidence="3" key="1">
    <citation type="journal article" date="2014" name="Int. J. Syst. Evol. Microbiol.">
        <title>Complete genome sequence of Corynebacterium casei LMG S-19264T (=DSM 44701T), isolated from a smear-ripened cheese.</title>
        <authorList>
            <consortium name="US DOE Joint Genome Institute (JGI-PGF)"/>
            <person name="Walter F."/>
            <person name="Albersmeier A."/>
            <person name="Kalinowski J."/>
            <person name="Ruckert C."/>
        </authorList>
    </citation>
    <scope>NUCLEOTIDE SEQUENCE</scope>
    <source>
        <strain evidence="3">CGMCC 1.16067</strain>
    </source>
</reference>
<dbReference type="Pfam" id="PF18986">
    <property type="entry name" value="DUF5719"/>
    <property type="match status" value="1"/>
</dbReference>
<protein>
    <submittedName>
        <fullName evidence="3">Uncharacterized protein</fullName>
    </submittedName>
</protein>
<organism evidence="3 4">
    <name type="scientific">Marmoricola endophyticus</name>
    <dbReference type="NCBI Taxonomy" id="2040280"/>
    <lineage>
        <taxon>Bacteria</taxon>
        <taxon>Bacillati</taxon>
        <taxon>Actinomycetota</taxon>
        <taxon>Actinomycetes</taxon>
        <taxon>Propionibacteriales</taxon>
        <taxon>Nocardioidaceae</taxon>
        <taxon>Marmoricola</taxon>
    </lineage>
</organism>
<comment type="caution">
    <text evidence="3">The sequence shown here is derived from an EMBL/GenBank/DDBJ whole genome shotgun (WGS) entry which is preliminary data.</text>
</comment>
<keyword evidence="4" id="KW-1185">Reference proteome</keyword>